<dbReference type="SMART" id="SM00855">
    <property type="entry name" value="PGAM"/>
    <property type="match status" value="1"/>
</dbReference>
<dbReference type="Pfam" id="PF00300">
    <property type="entry name" value="His_Phos_1"/>
    <property type="match status" value="1"/>
</dbReference>
<dbReference type="InterPro" id="IPR013078">
    <property type="entry name" value="His_Pase_superF_clade-1"/>
</dbReference>
<dbReference type="EMBL" id="POUB01000053">
    <property type="protein sequence ID" value="PZF99839.1"/>
    <property type="molecule type" value="Genomic_DNA"/>
</dbReference>
<organism evidence="1 2">
    <name type="scientific">Micromonospora deserti</name>
    <dbReference type="NCBI Taxonomy" id="2070366"/>
    <lineage>
        <taxon>Bacteria</taxon>
        <taxon>Bacillati</taxon>
        <taxon>Actinomycetota</taxon>
        <taxon>Actinomycetes</taxon>
        <taxon>Micromonosporales</taxon>
        <taxon>Micromonosporaceae</taxon>
        <taxon>Micromonospora</taxon>
    </lineage>
</organism>
<dbReference type="Proteomes" id="UP000248749">
    <property type="component" value="Unassembled WGS sequence"/>
</dbReference>
<dbReference type="PANTHER" id="PTHR47623">
    <property type="entry name" value="OS09G0287300 PROTEIN"/>
    <property type="match status" value="1"/>
</dbReference>
<dbReference type="PANTHER" id="PTHR47623:SF1">
    <property type="entry name" value="OS09G0287300 PROTEIN"/>
    <property type="match status" value="1"/>
</dbReference>
<proteinExistence type="predicted"/>
<dbReference type="AlphaFoldDB" id="A0A2W2DGI5"/>
<dbReference type="InterPro" id="IPR029033">
    <property type="entry name" value="His_PPase_superfam"/>
</dbReference>
<comment type="caution">
    <text evidence="1">The sequence shown here is derived from an EMBL/GenBank/DDBJ whole genome shotgun (WGS) entry which is preliminary data.</text>
</comment>
<protein>
    <submittedName>
        <fullName evidence="1">Histidine phosphatase family protein</fullName>
    </submittedName>
</protein>
<reference evidence="1 2" key="1">
    <citation type="submission" date="2018-01" db="EMBL/GenBank/DDBJ databases">
        <title>Draft genome sequence of Salinispora sp. 13K206.</title>
        <authorList>
            <person name="Sahin N."/>
            <person name="Saygin H."/>
            <person name="Ay H."/>
        </authorList>
    </citation>
    <scope>NUCLEOTIDE SEQUENCE [LARGE SCALE GENOMIC DNA]</scope>
    <source>
        <strain evidence="1 2">13K206</strain>
    </source>
</reference>
<name>A0A2W2DGI5_9ACTN</name>
<evidence type="ECO:0000313" key="1">
    <source>
        <dbReference type="EMBL" id="PZF99839.1"/>
    </source>
</evidence>
<dbReference type="CDD" id="cd07040">
    <property type="entry name" value="HP"/>
    <property type="match status" value="1"/>
</dbReference>
<dbReference type="SUPFAM" id="SSF53254">
    <property type="entry name" value="Phosphoglycerate mutase-like"/>
    <property type="match status" value="1"/>
</dbReference>
<keyword evidence="2" id="KW-1185">Reference proteome</keyword>
<sequence length="178" mass="19183">MTDARVEERRLVLLRHAKAEQPGERPDVERPLTTRGRADAAAAGAWLARHELLPDVVLCSATRRTRETWHSVAMGMTGSPPEGGSAGPAPVVRYEADAYEAHPEDLLALVGGVDPTARTVLLIAHNPGISLLSALLDPERADQDGMRTADVVVHRTTADWAELGPGRAVITDRYTARS</sequence>
<accession>A0A2W2DGI5</accession>
<dbReference type="OrthoDB" id="9810154at2"/>
<dbReference type="RefSeq" id="WP_111134070.1">
    <property type="nucleotide sequence ID" value="NZ_POUB01000053.1"/>
</dbReference>
<gene>
    <name evidence="1" type="ORF">C1I99_10735</name>
</gene>
<dbReference type="Gene3D" id="3.40.50.1240">
    <property type="entry name" value="Phosphoglycerate mutase-like"/>
    <property type="match status" value="1"/>
</dbReference>
<evidence type="ECO:0000313" key="2">
    <source>
        <dbReference type="Proteomes" id="UP000248749"/>
    </source>
</evidence>